<dbReference type="PANTHER" id="PTHR30188">
    <property type="entry name" value="ABC TRANSPORTER PERMEASE PROTEIN-RELATED"/>
    <property type="match status" value="1"/>
</dbReference>
<dbReference type="STRING" id="1127696.HMPREF9134_00358"/>
<dbReference type="InterPro" id="IPR030802">
    <property type="entry name" value="Permease_MalE"/>
</dbReference>
<gene>
    <name evidence="2" type="ORF">HMPREF9134_00358</name>
</gene>
<dbReference type="Pfam" id="PF02405">
    <property type="entry name" value="MlaE"/>
    <property type="match status" value="1"/>
</dbReference>
<organism evidence="2 3">
    <name type="scientific">Porphyromonas catoniae F0037</name>
    <dbReference type="NCBI Taxonomy" id="1127696"/>
    <lineage>
        <taxon>Bacteria</taxon>
        <taxon>Pseudomonadati</taxon>
        <taxon>Bacteroidota</taxon>
        <taxon>Bacteroidia</taxon>
        <taxon>Bacteroidales</taxon>
        <taxon>Porphyromonadaceae</taxon>
        <taxon>Porphyromonas</taxon>
    </lineage>
</organism>
<evidence type="ECO:0000313" key="3">
    <source>
        <dbReference type="Proteomes" id="UP000010408"/>
    </source>
</evidence>
<dbReference type="PATRIC" id="fig|1127696.3.peg.306"/>
<evidence type="ECO:0000256" key="1">
    <source>
        <dbReference type="SAM" id="Phobius"/>
    </source>
</evidence>
<evidence type="ECO:0000313" key="2">
    <source>
        <dbReference type="EMBL" id="EKY02622.1"/>
    </source>
</evidence>
<keyword evidence="1" id="KW-1133">Transmembrane helix</keyword>
<feature type="transmembrane region" description="Helical" evidence="1">
    <location>
        <begin position="138"/>
        <end position="161"/>
    </location>
</feature>
<comment type="caution">
    <text evidence="2">The sequence shown here is derived from an EMBL/GenBank/DDBJ whole genome shotgun (WGS) entry which is preliminary data.</text>
</comment>
<protein>
    <recommendedName>
        <fullName evidence="4">Toluene tolerance protein Ttg2B</fullName>
    </recommendedName>
</protein>
<proteinExistence type="predicted"/>
<keyword evidence="1" id="KW-0472">Membrane</keyword>
<dbReference type="Proteomes" id="UP000010408">
    <property type="component" value="Unassembled WGS sequence"/>
</dbReference>
<reference evidence="2 3" key="1">
    <citation type="submission" date="2012-05" db="EMBL/GenBank/DDBJ databases">
        <authorList>
            <person name="Weinstock G."/>
            <person name="Sodergren E."/>
            <person name="Lobos E.A."/>
            <person name="Fulton L."/>
            <person name="Fulton R."/>
            <person name="Courtney L."/>
            <person name="Fronick C."/>
            <person name="O'Laughlin M."/>
            <person name="Godfrey J."/>
            <person name="Wilson R.M."/>
            <person name="Miner T."/>
            <person name="Farmer C."/>
            <person name="Delehaunty K."/>
            <person name="Cordes M."/>
            <person name="Minx P."/>
            <person name="Tomlinson C."/>
            <person name="Chen J."/>
            <person name="Wollam A."/>
            <person name="Pepin K.H."/>
            <person name="Bhonagiri V."/>
            <person name="Zhang X."/>
            <person name="Suruliraj S."/>
            <person name="Warren W."/>
            <person name="Mitreva M."/>
            <person name="Mardis E.R."/>
            <person name="Wilson R.K."/>
        </authorList>
    </citation>
    <scope>NUCLEOTIDE SEQUENCE [LARGE SCALE GENOMIC DNA]</scope>
    <source>
        <strain evidence="2 3">F0037</strain>
    </source>
</reference>
<dbReference type="HOGENOM" id="CLU_045686_1_1_10"/>
<feature type="transmembrane region" description="Helical" evidence="1">
    <location>
        <begin position="37"/>
        <end position="64"/>
    </location>
</feature>
<dbReference type="EMBL" id="AMEQ01000012">
    <property type="protein sequence ID" value="EKY02622.1"/>
    <property type="molecule type" value="Genomic_DNA"/>
</dbReference>
<dbReference type="GO" id="GO:0043190">
    <property type="term" value="C:ATP-binding cassette (ABC) transporter complex"/>
    <property type="evidence" value="ECO:0007669"/>
    <property type="project" value="InterPro"/>
</dbReference>
<dbReference type="GO" id="GO:0005548">
    <property type="term" value="F:phospholipid transporter activity"/>
    <property type="evidence" value="ECO:0007669"/>
    <property type="project" value="TreeGrafter"/>
</dbReference>
<keyword evidence="1" id="KW-0812">Transmembrane</keyword>
<accession>L1NHD6</accession>
<dbReference type="eggNOG" id="COG0767">
    <property type="taxonomic scope" value="Bacteria"/>
</dbReference>
<feature type="transmembrane region" description="Helical" evidence="1">
    <location>
        <begin position="192"/>
        <end position="211"/>
    </location>
</feature>
<dbReference type="AlphaFoldDB" id="L1NHD6"/>
<feature type="transmembrane region" description="Helical" evidence="1">
    <location>
        <begin position="227"/>
        <end position="247"/>
    </location>
</feature>
<sequence length="248" mass="27393">MQSKFLVSIGEYTQLMGRVFTLPMRWRMFHRSVLREVYSLGVGSMWIVFIISFFIGAVITIQLSINMTSPLIPRFTIGYSSREIMILEFSSTVMCLILSGKVGSSIASELGTMRVTEQIDAMEIMGVNSANFLILPKIVGFMSFIPVLSIFSMATGIYGGYVACDFAQSLSHQDYIYGLQLYFTPSYVGHSIVKSLVYAFIISSVASYYGYCVKGGALQVGSSSTKAVVNSSVLILFFDLVLTNLMLT</sequence>
<name>L1NHD6_9PORP</name>
<dbReference type="PANTHER" id="PTHR30188:SF4">
    <property type="entry name" value="PROTEIN TRIGALACTOSYLDIACYLGLYCEROL 1, CHLOROPLASTIC"/>
    <property type="match status" value="1"/>
</dbReference>
<dbReference type="RefSeq" id="WP_005468510.1">
    <property type="nucleotide sequence ID" value="NZ_KB291042.1"/>
</dbReference>
<evidence type="ECO:0008006" key="4">
    <source>
        <dbReference type="Google" id="ProtNLM"/>
    </source>
</evidence>